<gene>
    <name evidence="2" type="ORF">SARC_04590</name>
</gene>
<dbReference type="EMBL" id="KQ241860">
    <property type="protein sequence ID" value="KNC83139.1"/>
    <property type="molecule type" value="Genomic_DNA"/>
</dbReference>
<evidence type="ECO:0000256" key="1">
    <source>
        <dbReference type="SAM" id="MobiDB-lite"/>
    </source>
</evidence>
<dbReference type="RefSeq" id="XP_014157041.1">
    <property type="nucleotide sequence ID" value="XM_014301566.1"/>
</dbReference>
<dbReference type="Proteomes" id="UP000054560">
    <property type="component" value="Unassembled WGS sequence"/>
</dbReference>
<feature type="compositionally biased region" description="Polar residues" evidence="1">
    <location>
        <begin position="1"/>
        <end position="13"/>
    </location>
</feature>
<reference evidence="2 3" key="1">
    <citation type="submission" date="2011-02" db="EMBL/GenBank/DDBJ databases">
        <title>The Genome Sequence of Sphaeroforma arctica JP610.</title>
        <authorList>
            <consortium name="The Broad Institute Genome Sequencing Platform"/>
            <person name="Russ C."/>
            <person name="Cuomo C."/>
            <person name="Young S.K."/>
            <person name="Zeng Q."/>
            <person name="Gargeya S."/>
            <person name="Alvarado L."/>
            <person name="Berlin A."/>
            <person name="Chapman S.B."/>
            <person name="Chen Z."/>
            <person name="Freedman E."/>
            <person name="Gellesch M."/>
            <person name="Goldberg J."/>
            <person name="Griggs A."/>
            <person name="Gujja S."/>
            <person name="Heilman E."/>
            <person name="Heiman D."/>
            <person name="Howarth C."/>
            <person name="Mehta T."/>
            <person name="Neiman D."/>
            <person name="Pearson M."/>
            <person name="Roberts A."/>
            <person name="Saif S."/>
            <person name="Shea T."/>
            <person name="Shenoy N."/>
            <person name="Sisk P."/>
            <person name="Stolte C."/>
            <person name="Sykes S."/>
            <person name="White J."/>
            <person name="Yandava C."/>
            <person name="Burger G."/>
            <person name="Gray M.W."/>
            <person name="Holland P.W.H."/>
            <person name="King N."/>
            <person name="Lang F.B.F."/>
            <person name="Roger A.J."/>
            <person name="Ruiz-Trillo I."/>
            <person name="Haas B."/>
            <person name="Nusbaum C."/>
            <person name="Birren B."/>
        </authorList>
    </citation>
    <scope>NUCLEOTIDE SEQUENCE [LARGE SCALE GENOMIC DNA]</scope>
    <source>
        <strain evidence="2 3">JP610</strain>
    </source>
</reference>
<evidence type="ECO:0000313" key="3">
    <source>
        <dbReference type="Proteomes" id="UP000054560"/>
    </source>
</evidence>
<sequence>MSYQNDEIIQNLPNEGDIGFSSSDASNTMPPLSSSSEAEEDLRPEDHGNGRGELPTIDEVEERRFRINRYNMARHLERFRLSGRRTKDVWITSTMIESTNTSETEKGPSHSSTSLT</sequence>
<dbReference type="GeneID" id="25905094"/>
<feature type="compositionally biased region" description="Polar residues" evidence="1">
    <location>
        <begin position="20"/>
        <end position="36"/>
    </location>
</feature>
<feature type="region of interest" description="Disordered" evidence="1">
    <location>
        <begin position="96"/>
        <end position="116"/>
    </location>
</feature>
<protein>
    <submittedName>
        <fullName evidence="2">Uncharacterized protein</fullName>
    </submittedName>
</protein>
<accession>A0A0L0G2R4</accession>
<name>A0A0L0G2R4_9EUKA</name>
<feature type="region of interest" description="Disordered" evidence="1">
    <location>
        <begin position="1"/>
        <end position="58"/>
    </location>
</feature>
<organism evidence="2 3">
    <name type="scientific">Sphaeroforma arctica JP610</name>
    <dbReference type="NCBI Taxonomy" id="667725"/>
    <lineage>
        <taxon>Eukaryota</taxon>
        <taxon>Ichthyosporea</taxon>
        <taxon>Ichthyophonida</taxon>
        <taxon>Sphaeroforma</taxon>
    </lineage>
</organism>
<evidence type="ECO:0000313" key="2">
    <source>
        <dbReference type="EMBL" id="KNC83139.1"/>
    </source>
</evidence>
<proteinExistence type="predicted"/>
<keyword evidence="3" id="KW-1185">Reference proteome</keyword>
<dbReference type="AlphaFoldDB" id="A0A0L0G2R4"/>